<evidence type="ECO:0000313" key="1">
    <source>
        <dbReference type="EMBL" id="KAB8129176.1"/>
    </source>
</evidence>
<protein>
    <submittedName>
        <fullName evidence="1">Uncharacterized protein</fullName>
    </submittedName>
</protein>
<name>A0A7C8GS56_9BACI</name>
<reference evidence="1 2" key="1">
    <citation type="submission" date="2019-10" db="EMBL/GenBank/DDBJ databases">
        <title>Gracilibacillus sp. nov. isolated from rice seeds.</title>
        <authorList>
            <person name="He S."/>
        </authorList>
    </citation>
    <scope>NUCLEOTIDE SEQUENCE [LARGE SCALE GENOMIC DNA]</scope>
    <source>
        <strain evidence="1 2">TD8</strain>
    </source>
</reference>
<evidence type="ECO:0000313" key="2">
    <source>
        <dbReference type="Proteomes" id="UP000480246"/>
    </source>
</evidence>
<gene>
    <name evidence="1" type="ORF">F9U64_15430</name>
</gene>
<organism evidence="1 2">
    <name type="scientific">Gracilibacillus oryzae</name>
    <dbReference type="NCBI Taxonomy" id="1672701"/>
    <lineage>
        <taxon>Bacteria</taxon>
        <taxon>Bacillati</taxon>
        <taxon>Bacillota</taxon>
        <taxon>Bacilli</taxon>
        <taxon>Bacillales</taxon>
        <taxon>Bacillaceae</taxon>
        <taxon>Gracilibacillus</taxon>
    </lineage>
</organism>
<dbReference type="RefSeq" id="WP_153405533.1">
    <property type="nucleotide sequence ID" value="NZ_ML762437.1"/>
</dbReference>
<proteinExistence type="predicted"/>
<keyword evidence="2" id="KW-1185">Reference proteome</keyword>
<dbReference type="EMBL" id="WEID01000077">
    <property type="protein sequence ID" value="KAB8129176.1"/>
    <property type="molecule type" value="Genomic_DNA"/>
</dbReference>
<dbReference type="Proteomes" id="UP000480246">
    <property type="component" value="Unassembled WGS sequence"/>
</dbReference>
<sequence>MIKDKDGHVIMTTFRTADMIGSIPNNGMYVQSNKKSSAEVQTSSANEWKLVLGDEARKINPLFDVKIQRN</sequence>
<comment type="caution">
    <text evidence="1">The sequence shown here is derived from an EMBL/GenBank/DDBJ whole genome shotgun (WGS) entry which is preliminary data.</text>
</comment>
<dbReference type="AlphaFoldDB" id="A0A7C8GS56"/>
<accession>A0A7C8GS56</accession>